<dbReference type="EMBL" id="AP017424">
    <property type="protein sequence ID" value="BAU86120.1"/>
    <property type="molecule type" value="Genomic_DNA"/>
</dbReference>
<sequence length="144" mass="15934">MRVVTRAEAYYRREHRESPAVIETAEDVDRMIDYLLSGEEWHTAASVGSTDRPLLPSGSTDHEFLVGVSPQKVAGVITFGCGGQTLATLGAVDSGDELRYHIAGHDYYFPGNSEIPLDRVREAVKEFVFSGGQRPTCVDWQPFD</sequence>
<protein>
    <recommendedName>
        <fullName evidence="3">Immunity protein Imm1</fullName>
    </recommendedName>
</protein>
<dbReference type="AlphaFoldDB" id="A0A160P606"/>
<proteinExistence type="predicted"/>
<dbReference type="Pfam" id="PF14430">
    <property type="entry name" value="Imm1"/>
    <property type="match status" value="1"/>
</dbReference>
<dbReference type="InterPro" id="IPR025680">
    <property type="entry name" value="DddI"/>
</dbReference>
<evidence type="ECO:0000313" key="2">
    <source>
        <dbReference type="Proteomes" id="UP000217676"/>
    </source>
</evidence>
<reference evidence="1 2" key="1">
    <citation type="journal article" date="2016" name="Genome Announc.">
        <title>Complete Genome Sequence of Thiostrepton-Producing Streptomyces laurentii ATCC 31255.</title>
        <authorList>
            <person name="Doi K."/>
            <person name="Fujino Y."/>
            <person name="Nagayoshi Y."/>
            <person name="Ohshima T."/>
            <person name="Ogata S."/>
        </authorList>
    </citation>
    <scope>NUCLEOTIDE SEQUENCE [LARGE SCALE GENOMIC DNA]</scope>
    <source>
        <strain evidence="1 2">ATCC 31255</strain>
    </source>
</reference>
<evidence type="ECO:0008006" key="3">
    <source>
        <dbReference type="Google" id="ProtNLM"/>
    </source>
</evidence>
<dbReference type="KEGG" id="slau:SLA_5239"/>
<organism evidence="1 2">
    <name type="scientific">Streptomyces laurentii</name>
    <dbReference type="NCBI Taxonomy" id="39478"/>
    <lineage>
        <taxon>Bacteria</taxon>
        <taxon>Bacillati</taxon>
        <taxon>Actinomycetota</taxon>
        <taxon>Actinomycetes</taxon>
        <taxon>Kitasatosporales</taxon>
        <taxon>Streptomycetaceae</taxon>
        <taxon>Streptomyces</taxon>
    </lineage>
</organism>
<name>A0A160P606_STRLU</name>
<dbReference type="Proteomes" id="UP000217676">
    <property type="component" value="Chromosome"/>
</dbReference>
<gene>
    <name evidence="1" type="ORF">SLA_5239</name>
</gene>
<evidence type="ECO:0000313" key="1">
    <source>
        <dbReference type="EMBL" id="BAU86120.1"/>
    </source>
</evidence>
<accession>A0A160P606</accession>
<keyword evidence="2" id="KW-1185">Reference proteome</keyword>